<comment type="caution">
    <text evidence="4">The sequence shown here is derived from an EMBL/GenBank/DDBJ whole genome shotgun (WGS) entry which is preliminary data.</text>
</comment>
<evidence type="ECO:0000313" key="5">
    <source>
        <dbReference type="Proteomes" id="UP000292282"/>
    </source>
</evidence>
<feature type="transmembrane region" description="Helical" evidence="3">
    <location>
        <begin position="562"/>
        <end position="586"/>
    </location>
</feature>
<feature type="compositionally biased region" description="Acidic residues" evidence="2">
    <location>
        <begin position="228"/>
        <end position="240"/>
    </location>
</feature>
<feature type="non-terminal residue" evidence="4">
    <location>
        <position position="1"/>
    </location>
</feature>
<feature type="region of interest" description="Disordered" evidence="2">
    <location>
        <begin position="228"/>
        <end position="264"/>
    </location>
</feature>
<accession>A0A4Q9LR34</accession>
<keyword evidence="5" id="KW-1185">Reference proteome</keyword>
<gene>
    <name evidence="4" type="ORF">CWI38_2039p0010</name>
</gene>
<proteinExistence type="predicted"/>
<dbReference type="EMBL" id="PITK01002039">
    <property type="protein sequence ID" value="TBU10081.1"/>
    <property type="molecule type" value="Genomic_DNA"/>
</dbReference>
<evidence type="ECO:0000256" key="3">
    <source>
        <dbReference type="SAM" id="Phobius"/>
    </source>
</evidence>
<evidence type="ECO:0000256" key="2">
    <source>
        <dbReference type="SAM" id="MobiDB-lite"/>
    </source>
</evidence>
<protein>
    <submittedName>
        <fullName evidence="4">Uncharacterized protein</fullName>
    </submittedName>
</protein>
<keyword evidence="1" id="KW-0175">Coiled coil</keyword>
<feature type="transmembrane region" description="Helical" evidence="3">
    <location>
        <begin position="36"/>
        <end position="52"/>
    </location>
</feature>
<feature type="coiled-coil region" evidence="1">
    <location>
        <begin position="530"/>
        <end position="557"/>
    </location>
</feature>
<name>A0A4Q9LR34_9MICR</name>
<dbReference type="AlphaFoldDB" id="A0A4Q9LR34"/>
<keyword evidence="3" id="KW-1133">Transmembrane helix</keyword>
<keyword evidence="3" id="KW-0472">Membrane</keyword>
<evidence type="ECO:0000313" key="4">
    <source>
        <dbReference type="EMBL" id="TBU10081.1"/>
    </source>
</evidence>
<reference evidence="4 5" key="1">
    <citation type="submission" date="2017-12" db="EMBL/GenBank/DDBJ databases">
        <authorList>
            <person name="Pombert J.-F."/>
            <person name="Haag K.L."/>
            <person name="Ebert D."/>
        </authorList>
    </citation>
    <scope>NUCLEOTIDE SEQUENCE [LARGE SCALE GENOMIC DNA]</scope>
    <source>
        <strain evidence="4">IL-G-3</strain>
    </source>
</reference>
<keyword evidence="3" id="KW-0812">Transmembrane</keyword>
<dbReference type="VEuPathDB" id="MicrosporidiaDB:CWI38_2039p0010"/>
<sequence length="587" mass="68453">TNTNNNKPYNKDNYFEFRGYEILVCNSEGVIVYRRGIYKIIYLIIVYMLNLMKYEKYFIGKNFFNSLFTVFGNIKMCCDVEDDVFWEDVFEGVKEWMEGIKERVGSDDESGNSMFEWKVRKPMFMSRNNKRVKVSTDEMFEEVVDKRDMSVRVFKRGCFTDSTVVYKPKYGNTAYILEVAHSENVDVVVDPETSVLSVNVSNKKFDVKPRVQLRAIRSNRIREINFEEGSDSEYNEESEGSDFRPVIPDFTKGGDKPEKEEEAGEAGVKRNFFLELNSDIREFPRNKILKANFGDADYYIHYTTQDADMSVDKEILEELKEKIELDCNLDIQDIKNNTCSIKRLLANKEIRENLNMESLLCELKDSEVCKEGYRNFREKCCKHYKQFNEDTVNIDGILRESRDKCQEVSRFLISGDCCQLIRMGFFVQMCSALKSTSNLSYPYEELLLKSFCKQDMGITRFFLDTVICMGKTKDAYIATLLKQWNSYITNHWYSYQLAREKYRNEKDVCEVIEQCCAASSDVMEGWDVPHTNTLDDIEETEEEKERKRNVTTRTQKKSSSGIWGKVGIAAVVITAGIIIGGFCWYIF</sequence>
<organism evidence="4 5">
    <name type="scientific">Hamiltosporidium tvaerminnensis</name>
    <dbReference type="NCBI Taxonomy" id="1176355"/>
    <lineage>
        <taxon>Eukaryota</taxon>
        <taxon>Fungi</taxon>
        <taxon>Fungi incertae sedis</taxon>
        <taxon>Microsporidia</taxon>
        <taxon>Dubosqiidae</taxon>
        <taxon>Hamiltosporidium</taxon>
    </lineage>
</organism>
<evidence type="ECO:0000256" key="1">
    <source>
        <dbReference type="SAM" id="Coils"/>
    </source>
</evidence>
<dbReference type="Proteomes" id="UP000292282">
    <property type="component" value="Unassembled WGS sequence"/>
</dbReference>